<comment type="caution">
    <text evidence="3">The sequence shown here is derived from an EMBL/GenBank/DDBJ whole genome shotgun (WGS) entry which is preliminary data.</text>
</comment>
<keyword evidence="3" id="KW-0808">Transferase</keyword>
<dbReference type="PIRSF" id="PIRSF020967">
    <property type="entry name" value="UCP020967"/>
    <property type="match status" value="1"/>
</dbReference>
<dbReference type="GO" id="GO:0016757">
    <property type="term" value="F:glycosyltransferase activity"/>
    <property type="evidence" value="ECO:0007669"/>
    <property type="project" value="UniProtKB-KW"/>
</dbReference>
<evidence type="ECO:0000313" key="3">
    <source>
        <dbReference type="EMBL" id="MCO1653455.1"/>
    </source>
</evidence>
<dbReference type="InterPro" id="IPR022537">
    <property type="entry name" value="TRSP_dom"/>
</dbReference>
<gene>
    <name evidence="3" type="ORF">KDL28_00140</name>
</gene>
<dbReference type="InterPro" id="IPR041688">
    <property type="entry name" value="PRTase_2"/>
</dbReference>
<dbReference type="RefSeq" id="WP_252435043.1">
    <property type="nucleotide sequence ID" value="NZ_JAGSOV010000001.1"/>
</dbReference>
<feature type="domain" description="TRSP" evidence="1">
    <location>
        <begin position="302"/>
        <end position="447"/>
    </location>
</feature>
<proteinExistence type="predicted"/>
<keyword evidence="3" id="KW-0328">Glycosyltransferase</keyword>
<dbReference type="Pfam" id="PF15609">
    <property type="entry name" value="PRTase_2"/>
    <property type="match status" value="1"/>
</dbReference>
<evidence type="ECO:0000259" key="1">
    <source>
        <dbReference type="Pfam" id="PF12500"/>
    </source>
</evidence>
<organism evidence="3 4">
    <name type="scientific">Pseudonocardia humida</name>
    <dbReference type="NCBI Taxonomy" id="2800819"/>
    <lineage>
        <taxon>Bacteria</taxon>
        <taxon>Bacillati</taxon>
        <taxon>Actinomycetota</taxon>
        <taxon>Actinomycetes</taxon>
        <taxon>Pseudonocardiales</taxon>
        <taxon>Pseudonocardiaceae</taxon>
        <taxon>Pseudonocardia</taxon>
    </lineage>
</organism>
<dbReference type="SUPFAM" id="SSF53271">
    <property type="entry name" value="PRTase-like"/>
    <property type="match status" value="1"/>
</dbReference>
<dbReference type="Proteomes" id="UP001165283">
    <property type="component" value="Unassembled WGS sequence"/>
</dbReference>
<dbReference type="Gene3D" id="3.40.50.2020">
    <property type="match status" value="1"/>
</dbReference>
<dbReference type="InterPro" id="IPR029057">
    <property type="entry name" value="PRTase-like"/>
</dbReference>
<protein>
    <submittedName>
        <fullName evidence="3">Phosphoribosyltransferase domain-containing protein</fullName>
    </submittedName>
</protein>
<accession>A0ABT0ZRV4</accession>
<dbReference type="CDD" id="cd06223">
    <property type="entry name" value="PRTases_typeI"/>
    <property type="match status" value="1"/>
</dbReference>
<dbReference type="Pfam" id="PF12500">
    <property type="entry name" value="TRSP"/>
    <property type="match status" value="1"/>
</dbReference>
<reference evidence="3" key="1">
    <citation type="submission" date="2021-04" db="EMBL/GenBank/DDBJ databases">
        <title>Pseudonocardia sp. nov., isolated from sandy soil of mangrove forest.</title>
        <authorList>
            <person name="Zan Z."/>
            <person name="Huang R."/>
            <person name="Liu W."/>
        </authorList>
    </citation>
    <scope>NUCLEOTIDE SEQUENCE</scope>
    <source>
        <strain evidence="3">S2-4</strain>
    </source>
</reference>
<evidence type="ECO:0000259" key="2">
    <source>
        <dbReference type="Pfam" id="PF15609"/>
    </source>
</evidence>
<keyword evidence="4" id="KW-1185">Reference proteome</keyword>
<evidence type="ECO:0000313" key="4">
    <source>
        <dbReference type="Proteomes" id="UP001165283"/>
    </source>
</evidence>
<dbReference type="InterPro" id="IPR011214">
    <property type="entry name" value="UCP020967"/>
</dbReference>
<dbReference type="InterPro" id="IPR000836">
    <property type="entry name" value="PRTase_dom"/>
</dbReference>
<name>A0ABT0ZRV4_9PSEU</name>
<dbReference type="EMBL" id="JAGSOV010000001">
    <property type="protein sequence ID" value="MCO1653455.1"/>
    <property type="molecule type" value="Genomic_DNA"/>
</dbReference>
<feature type="domain" description="Orotate phosphoribosyltransferase-like" evidence="2">
    <location>
        <begin position="29"/>
        <end position="244"/>
    </location>
</feature>
<sequence>MIAVAGTGSIVDRLGVRLEPVAGADATALLGVALRRNPLRAHLLVSRVLGKHIPSDPRAVRAAGLLLGLLVADVLAGRPPRALPTERLHAAAAGDRAAAAALHASLAPEGPTDALVLGFAETATALGHCVAEALVSDYLHSTRREVPGVTAAGGFTEEHSHATSHTLLPTDPDLMRGGRPLVLVDDELSTGRTALNTITALHRAMPRERYVVAALVDARPPDSDLVEAVAALGARLDVVSLATARVELPADVIARAAALRSEIDRRADLPTRGGASVGSDAGALPAPLEVRALGWPAGLAVGGRHGFAAADHAAFATALAEVAVPGLEADPAERTLVLGTEELMQLPLRLAQVLADAAGPEAAGVWFSTSTRSPAVVVDEPDYALRTGLVFAAHDGPADGPGRRYAYNLATGDPDAARGGGPAWDRVVVVVDPPGDTPALRSGLLRALAPHTRRTTLLVTP</sequence>